<protein>
    <submittedName>
        <fullName evidence="2">Uncharacterized protein</fullName>
    </submittedName>
</protein>
<feature type="non-terminal residue" evidence="2">
    <location>
        <position position="85"/>
    </location>
</feature>
<reference evidence="2" key="1">
    <citation type="submission" date="2014-12" db="EMBL/GenBank/DDBJ databases">
        <title>Insight into the proteome of Arion vulgaris.</title>
        <authorList>
            <person name="Aradska J."/>
            <person name="Bulat T."/>
            <person name="Smidak R."/>
            <person name="Sarate P."/>
            <person name="Gangsoo J."/>
            <person name="Sialana F."/>
            <person name="Bilban M."/>
            <person name="Lubec G."/>
        </authorList>
    </citation>
    <scope>NUCLEOTIDE SEQUENCE</scope>
    <source>
        <tissue evidence="2">Skin</tissue>
    </source>
</reference>
<feature type="non-terminal residue" evidence="2">
    <location>
        <position position="1"/>
    </location>
</feature>
<evidence type="ECO:0000313" key="2">
    <source>
        <dbReference type="EMBL" id="CEK71358.1"/>
    </source>
</evidence>
<dbReference type="EMBL" id="HACG01024493">
    <property type="protein sequence ID" value="CEK71358.1"/>
    <property type="molecule type" value="Transcribed_RNA"/>
</dbReference>
<feature type="region of interest" description="Disordered" evidence="1">
    <location>
        <begin position="1"/>
        <end position="85"/>
    </location>
</feature>
<feature type="compositionally biased region" description="Polar residues" evidence="1">
    <location>
        <begin position="8"/>
        <end position="17"/>
    </location>
</feature>
<evidence type="ECO:0000256" key="1">
    <source>
        <dbReference type="SAM" id="MobiDB-lite"/>
    </source>
</evidence>
<gene>
    <name evidence="2" type="primary">ORF78033</name>
</gene>
<feature type="compositionally biased region" description="Basic and acidic residues" evidence="1">
    <location>
        <begin position="20"/>
        <end position="48"/>
    </location>
</feature>
<sequence length="85" mass="9718">EGERQVAGNLSENTQKVVRSHHEGERRQAVENQSDKMFRSYHEGERQAAGRSNQQRSVHAHSAQYGDDATYLRQSRDSQYPCKTG</sequence>
<accession>A0A0B6ZS14</accession>
<organism evidence="2">
    <name type="scientific">Arion vulgaris</name>
    <dbReference type="NCBI Taxonomy" id="1028688"/>
    <lineage>
        <taxon>Eukaryota</taxon>
        <taxon>Metazoa</taxon>
        <taxon>Spiralia</taxon>
        <taxon>Lophotrochozoa</taxon>
        <taxon>Mollusca</taxon>
        <taxon>Gastropoda</taxon>
        <taxon>Heterobranchia</taxon>
        <taxon>Euthyneura</taxon>
        <taxon>Panpulmonata</taxon>
        <taxon>Eupulmonata</taxon>
        <taxon>Stylommatophora</taxon>
        <taxon>Helicina</taxon>
        <taxon>Arionoidea</taxon>
        <taxon>Arionidae</taxon>
        <taxon>Arion</taxon>
    </lineage>
</organism>
<dbReference type="AlphaFoldDB" id="A0A0B6ZS14"/>
<proteinExistence type="predicted"/>
<name>A0A0B6ZS14_9EUPU</name>